<organism evidence="2 3">
    <name type="scientific">Burkholderia multivorans</name>
    <dbReference type="NCBI Taxonomy" id="87883"/>
    <lineage>
        <taxon>Bacteria</taxon>
        <taxon>Pseudomonadati</taxon>
        <taxon>Pseudomonadota</taxon>
        <taxon>Betaproteobacteria</taxon>
        <taxon>Burkholderiales</taxon>
        <taxon>Burkholderiaceae</taxon>
        <taxon>Burkholderia</taxon>
        <taxon>Burkholderia cepacia complex</taxon>
    </lineage>
</organism>
<feature type="transmembrane region" description="Helical" evidence="1">
    <location>
        <begin position="21"/>
        <end position="39"/>
    </location>
</feature>
<gene>
    <name evidence="2" type="ORF">C6P99_19095</name>
</gene>
<comment type="caution">
    <text evidence="2">The sequence shown here is derived from an EMBL/GenBank/DDBJ whole genome shotgun (WGS) entry which is preliminary data.</text>
</comment>
<dbReference type="Pfam" id="PF11162">
    <property type="entry name" value="DUF2946"/>
    <property type="match status" value="1"/>
</dbReference>
<name>A0AB37AQ38_9BURK</name>
<dbReference type="InterPro" id="IPR021333">
    <property type="entry name" value="DUF2946"/>
</dbReference>
<evidence type="ECO:0000313" key="2">
    <source>
        <dbReference type="EMBL" id="PRE45526.1"/>
    </source>
</evidence>
<sequence length="132" mass="13821">MEIVSYHARMTALTRARKQPGIWLALLAMCLIVFAPLVSQISASARTATPDEAICSASPTGHSMHGPMAGDPLAACGYCNLLATPAAPPPVIPQSPRWVPLLAAVVIMPALRVELPVIARFAGYPRAPPSAS</sequence>
<keyword evidence="1" id="KW-0472">Membrane</keyword>
<keyword evidence="1" id="KW-1133">Transmembrane helix</keyword>
<accession>A0AB37AQ38</accession>
<dbReference type="EMBL" id="PVFR01000058">
    <property type="protein sequence ID" value="PRE45526.1"/>
    <property type="molecule type" value="Genomic_DNA"/>
</dbReference>
<reference evidence="2 3" key="1">
    <citation type="submission" date="2018-03" db="EMBL/GenBank/DDBJ databases">
        <authorList>
            <person name="Nguyen K."/>
            <person name="Fouts D."/>
            <person name="Sutton G."/>
        </authorList>
    </citation>
    <scope>NUCLEOTIDE SEQUENCE [LARGE SCALE GENOMIC DNA]</scope>
    <source>
        <strain evidence="2 3">AU14328</strain>
    </source>
</reference>
<keyword evidence="1" id="KW-0812">Transmembrane</keyword>
<proteinExistence type="predicted"/>
<dbReference type="Proteomes" id="UP000237811">
    <property type="component" value="Unassembled WGS sequence"/>
</dbReference>
<dbReference type="AlphaFoldDB" id="A0AB37AQ38"/>
<evidence type="ECO:0000256" key="1">
    <source>
        <dbReference type="SAM" id="Phobius"/>
    </source>
</evidence>
<evidence type="ECO:0000313" key="3">
    <source>
        <dbReference type="Proteomes" id="UP000237811"/>
    </source>
</evidence>
<protein>
    <submittedName>
        <fullName evidence="2">DUF2946 domain-containing protein</fullName>
    </submittedName>
</protein>